<sequence length="205" mass="23019">MEALTEHTGRCLPLRRSDVDTDQIIPARHCRRLTKTGYADALFARWREDPGFVLNRPERHGASILLAGPHFGTGSSREHAVWALRDWGVRAVLAPSFGDIFQRNALRNGVLAVRLPDEVVGGFLDRADRDPSFTLTIDLGAREVRDGEDRRRFEVDARARWLLLNGLDDIEVTLRAEDAIARHEQARPAWMPQPSAAVARAAVRD</sequence>
<evidence type="ECO:0000256" key="10">
    <source>
        <dbReference type="HAMAP-Rule" id="MF_01031"/>
    </source>
</evidence>
<dbReference type="NCBIfam" id="NF002458">
    <property type="entry name" value="PRK01641.1"/>
    <property type="match status" value="1"/>
</dbReference>
<comment type="catalytic activity">
    <reaction evidence="1 10">
        <text>(2R,3S)-3-isopropylmalate = (2S)-2-isopropylmalate</text>
        <dbReference type="Rhea" id="RHEA:32287"/>
        <dbReference type="ChEBI" id="CHEBI:1178"/>
        <dbReference type="ChEBI" id="CHEBI:35121"/>
        <dbReference type="EC" id="4.2.1.33"/>
    </reaction>
</comment>
<evidence type="ECO:0000313" key="12">
    <source>
        <dbReference type="EMBL" id="UNS95076.1"/>
    </source>
</evidence>
<keyword evidence="8 10" id="KW-0456">Lyase</keyword>
<evidence type="ECO:0000256" key="8">
    <source>
        <dbReference type="ARBA" id="ARBA00023239"/>
    </source>
</evidence>
<dbReference type="InterPro" id="IPR050075">
    <property type="entry name" value="LeuD"/>
</dbReference>
<keyword evidence="13" id="KW-1185">Reference proteome</keyword>
<evidence type="ECO:0000256" key="7">
    <source>
        <dbReference type="ARBA" id="ARBA00022605"/>
    </source>
</evidence>
<protein>
    <recommendedName>
        <fullName evidence="10">3-isopropylmalate dehydratase small subunit</fullName>
        <ecNumber evidence="10">4.2.1.33</ecNumber>
    </recommendedName>
    <alternativeName>
        <fullName evidence="10">Alpha-IPM isomerase</fullName>
        <shortName evidence="10">IPMI</shortName>
    </alternativeName>
    <alternativeName>
        <fullName evidence="10">Isopropylmalate isomerase</fullName>
    </alternativeName>
</protein>
<comment type="subunit">
    <text evidence="5 10">Heterodimer of LeuC and LeuD.</text>
</comment>
<dbReference type="InterPro" id="IPR004431">
    <property type="entry name" value="3-IsopropMal_deHydase_ssu"/>
</dbReference>
<dbReference type="InterPro" id="IPR015928">
    <property type="entry name" value="Aconitase/3IPM_dehydase_swvl"/>
</dbReference>
<name>A0ABY3XL01_9ACTN</name>
<reference evidence="12 13" key="1">
    <citation type="journal article" date="2023" name="Microbiol. Spectr.">
        <title>Synergy between Genome Mining, Metabolomics, and Bioinformatics Uncovers Antibacterial Chlorinated Carbazole Alkaloids and Their Biosynthetic Gene Cluster from Streptomyces tubbatahanensis sp. nov., a Novel Actinomycete Isolated from Sulu Sea, Philippines.</title>
        <authorList>
            <person name="Tenebro C.P."/>
            <person name="Trono D.J.V.L."/>
            <person name="Balida L.A.P."/>
            <person name="Bayog L.K.A."/>
            <person name="Bruna J.R."/>
            <person name="Sabido E.M."/>
            <person name="Caspe D.P.C."/>
            <person name="de Los Santos E.L.C."/>
            <person name="Saludes J.P."/>
            <person name="Dalisay D.S."/>
        </authorList>
    </citation>
    <scope>NUCLEOTIDE SEQUENCE [LARGE SCALE GENOMIC DNA]</scope>
    <source>
        <strain evidence="12 13">DSD3025</strain>
    </source>
</reference>
<evidence type="ECO:0000256" key="2">
    <source>
        <dbReference type="ARBA" id="ARBA00002695"/>
    </source>
</evidence>
<evidence type="ECO:0000256" key="5">
    <source>
        <dbReference type="ARBA" id="ARBA00011271"/>
    </source>
</evidence>
<accession>A0ABY3XL01</accession>
<feature type="domain" description="Aconitase A/isopropylmalate dehydratase small subunit swivel" evidence="11">
    <location>
        <begin position="1"/>
        <end position="117"/>
    </location>
</feature>
<evidence type="ECO:0000256" key="9">
    <source>
        <dbReference type="ARBA" id="ARBA00023304"/>
    </source>
</evidence>
<keyword evidence="7 10" id="KW-0028">Amino-acid biosynthesis</keyword>
<proteinExistence type="inferred from homology"/>
<dbReference type="CDD" id="cd01577">
    <property type="entry name" value="IPMI_Swivel"/>
    <property type="match status" value="1"/>
</dbReference>
<dbReference type="HAMAP" id="MF_01031">
    <property type="entry name" value="LeuD_type1"/>
    <property type="match status" value="1"/>
</dbReference>
<evidence type="ECO:0000256" key="1">
    <source>
        <dbReference type="ARBA" id="ARBA00000491"/>
    </source>
</evidence>
<dbReference type="GO" id="GO:0003861">
    <property type="term" value="F:3-isopropylmalate dehydratase activity"/>
    <property type="evidence" value="ECO:0007669"/>
    <property type="project" value="UniProtKB-EC"/>
</dbReference>
<comment type="function">
    <text evidence="2 10">Catalyzes the isomerization between 2-isopropylmalate and 3-isopropylmalate, via the formation of 2-isopropylmaleate.</text>
</comment>
<organism evidence="12 13">
    <name type="scientific">Streptomyces tubbatahanensis</name>
    <dbReference type="NCBI Taxonomy" id="2923272"/>
    <lineage>
        <taxon>Bacteria</taxon>
        <taxon>Bacillati</taxon>
        <taxon>Actinomycetota</taxon>
        <taxon>Actinomycetes</taxon>
        <taxon>Kitasatosporales</taxon>
        <taxon>Streptomycetaceae</taxon>
        <taxon>Streptomyces</taxon>
    </lineage>
</organism>
<dbReference type="InterPro" id="IPR000573">
    <property type="entry name" value="AconitaseA/IPMdHydase_ssu_swvl"/>
</dbReference>
<evidence type="ECO:0000256" key="3">
    <source>
        <dbReference type="ARBA" id="ARBA00004729"/>
    </source>
</evidence>
<dbReference type="EMBL" id="CP093846">
    <property type="protein sequence ID" value="UNS95076.1"/>
    <property type="molecule type" value="Genomic_DNA"/>
</dbReference>
<evidence type="ECO:0000259" key="11">
    <source>
        <dbReference type="Pfam" id="PF00694"/>
    </source>
</evidence>
<keyword evidence="6 10" id="KW-0432">Leucine biosynthesis</keyword>
<keyword evidence="9 10" id="KW-0100">Branched-chain amino acid biosynthesis</keyword>
<evidence type="ECO:0000313" key="13">
    <source>
        <dbReference type="Proteomes" id="UP001202244"/>
    </source>
</evidence>
<dbReference type="Pfam" id="PF00694">
    <property type="entry name" value="Aconitase_C"/>
    <property type="match status" value="1"/>
</dbReference>
<dbReference type="NCBIfam" id="TIGR00171">
    <property type="entry name" value="leuD"/>
    <property type="match status" value="1"/>
</dbReference>
<dbReference type="InterPro" id="IPR033940">
    <property type="entry name" value="IPMI_Swivel"/>
</dbReference>
<dbReference type="Gene3D" id="3.20.19.10">
    <property type="entry name" value="Aconitase, domain 4"/>
    <property type="match status" value="1"/>
</dbReference>
<dbReference type="PANTHER" id="PTHR43345:SF5">
    <property type="entry name" value="3-ISOPROPYLMALATE DEHYDRATASE SMALL SUBUNIT"/>
    <property type="match status" value="1"/>
</dbReference>
<dbReference type="RefSeq" id="WP_242748443.1">
    <property type="nucleotide sequence ID" value="NZ_CP093846.1"/>
</dbReference>
<dbReference type="PANTHER" id="PTHR43345">
    <property type="entry name" value="3-ISOPROPYLMALATE DEHYDRATASE SMALL SUBUNIT 2-RELATED-RELATED"/>
    <property type="match status" value="1"/>
</dbReference>
<dbReference type="SUPFAM" id="SSF52016">
    <property type="entry name" value="LeuD/IlvD-like"/>
    <property type="match status" value="1"/>
</dbReference>
<dbReference type="EC" id="4.2.1.33" evidence="10"/>
<dbReference type="Proteomes" id="UP001202244">
    <property type="component" value="Chromosome"/>
</dbReference>
<evidence type="ECO:0000256" key="6">
    <source>
        <dbReference type="ARBA" id="ARBA00022430"/>
    </source>
</evidence>
<comment type="pathway">
    <text evidence="3 10">Amino-acid biosynthesis; L-leucine biosynthesis; L-leucine from 3-methyl-2-oxobutanoate: step 2/4.</text>
</comment>
<evidence type="ECO:0000256" key="4">
    <source>
        <dbReference type="ARBA" id="ARBA00009845"/>
    </source>
</evidence>
<gene>
    <name evidence="10 12" type="primary">leuD</name>
    <name evidence="12" type="ORF">MMF93_00315</name>
</gene>
<comment type="similarity">
    <text evidence="4 10">Belongs to the LeuD family. LeuD type 1 subfamily.</text>
</comment>